<dbReference type="Gene3D" id="3.40.50.11900">
    <property type="match status" value="1"/>
</dbReference>
<evidence type="ECO:0000313" key="2">
    <source>
        <dbReference type="EMBL" id="GJM55986.1"/>
    </source>
</evidence>
<dbReference type="GO" id="GO:0016836">
    <property type="term" value="F:hydro-lyase activity"/>
    <property type="evidence" value="ECO:0007669"/>
    <property type="project" value="UniProtKB-ARBA"/>
</dbReference>
<dbReference type="PANTHER" id="PTHR30548:SF2">
    <property type="entry name" value="2-HYDROXYACYL-COA DEHYDRATASE,D-COMPONENT"/>
    <property type="match status" value="1"/>
</dbReference>
<dbReference type="InterPro" id="IPR010327">
    <property type="entry name" value="FldB/FldC_alpha/beta"/>
</dbReference>
<dbReference type="EMBL" id="BQKC01000001">
    <property type="protein sequence ID" value="GJM55986.1"/>
    <property type="molecule type" value="Genomic_DNA"/>
</dbReference>
<accession>A0AAV5B351</accession>
<comment type="caution">
    <text evidence="2">The sequence shown here is derived from an EMBL/GenBank/DDBJ whole genome shotgun (WGS) entry which is preliminary data.</text>
</comment>
<protein>
    <submittedName>
        <fullName evidence="2">2-hydroxyacyl-CoA dehydratase, D-component</fullName>
    </submittedName>
</protein>
<dbReference type="Gene3D" id="3.40.50.11890">
    <property type="match status" value="1"/>
</dbReference>
<dbReference type="Pfam" id="PF06050">
    <property type="entry name" value="HGD-D"/>
    <property type="match status" value="1"/>
</dbReference>
<evidence type="ECO:0000313" key="3">
    <source>
        <dbReference type="Proteomes" id="UP001055025"/>
    </source>
</evidence>
<name>A0AAV5B351_9ACTN</name>
<dbReference type="AlphaFoldDB" id="A0AAV5B351"/>
<keyword evidence="3" id="KW-1185">Reference proteome</keyword>
<dbReference type="Proteomes" id="UP001055025">
    <property type="component" value="Unassembled WGS sequence"/>
</dbReference>
<comment type="similarity">
    <text evidence="1">Belongs to the FldB/FldC dehydratase alpha/beta subunit family.</text>
</comment>
<dbReference type="PANTHER" id="PTHR30548">
    <property type="entry name" value="2-HYDROXYGLUTARYL-COA DEHYDRATASE, D-COMPONENT-RELATED"/>
    <property type="match status" value="1"/>
</dbReference>
<evidence type="ECO:0000256" key="1">
    <source>
        <dbReference type="ARBA" id="ARBA00005806"/>
    </source>
</evidence>
<proteinExistence type="inferred from homology"/>
<dbReference type="RefSeq" id="WP_265590989.1">
    <property type="nucleotide sequence ID" value="NZ_BQKC01000001.1"/>
</dbReference>
<gene>
    <name evidence="2" type="ORF">ATOP_16410</name>
</gene>
<sequence length="445" mass="46218">MDPVTLLGSWVDRAAVDDPARARGLLCLAYSAVALKGRLTGGRGVVAAQDRCNGVIASGVVGSLRHPEASCVVNIFLPCELLHAAGVAPMIPEVVSVYVACTRCAEGFCERAEAAGVPESFCSYHKLMLGMEDAGVLGPPALVANTTLACDANQVSFRSMAEAAGAPHLVVDVPQGTSEEDVAYVADQLRDLAATLGDVLGAEVDEDRLREVCRRSRRTLEGMRRYCALRSRCSLPTTLTSELCLLVCTHVFLGTEAAEDFVADMVAAAEAAGAAEGAGGRGVPRVFWLHTLPNWQGAMGRIFDGGAEAELVGDDMACDSLDVLDALDPERPFDFMARRLVFSTSNGPAGRRVDAALARAREAGADGAVLFGHWGCKQTLGLAGVAEKAFDEAGIPLLVLSGDGCDPRNAPSGQMATRVGAFLESLSRTASGAADPGADGPAAGV</sequence>
<reference evidence="2" key="1">
    <citation type="journal article" date="2022" name="Int. J. Syst. Evol. Microbiol.">
        <title>Granulimonas faecalis gen. nov., sp. nov., and Leptogranulimonas caecicola gen. nov., sp. nov., novel lactate-producing Atopobiaceae bacteria isolated from mouse intestines, and an emended description of the family Atopobiaceae.</title>
        <authorList>
            <person name="Morinaga K."/>
            <person name="Kusada H."/>
            <person name="Sakamoto S."/>
            <person name="Murakami T."/>
            <person name="Toyoda A."/>
            <person name="Mori H."/>
            <person name="Meng X.Y."/>
            <person name="Takashino M."/>
            <person name="Murotomi K."/>
            <person name="Tamaki H."/>
        </authorList>
    </citation>
    <scope>NUCLEOTIDE SEQUENCE</scope>
    <source>
        <strain evidence="2">OPF53</strain>
    </source>
</reference>
<organism evidence="2 3">
    <name type="scientific">Granulimonas faecalis</name>
    <dbReference type="NCBI Taxonomy" id="2894155"/>
    <lineage>
        <taxon>Bacteria</taxon>
        <taxon>Bacillati</taxon>
        <taxon>Actinomycetota</taxon>
        <taxon>Coriobacteriia</taxon>
        <taxon>Coriobacteriales</taxon>
        <taxon>Kribbibacteriaceae</taxon>
        <taxon>Granulimonas</taxon>
    </lineage>
</organism>